<dbReference type="AlphaFoldDB" id="A0A431USC2"/>
<dbReference type="Proteomes" id="UP000276349">
    <property type="component" value="Unassembled WGS sequence"/>
</dbReference>
<keyword evidence="3" id="KW-1185">Reference proteome</keyword>
<accession>A0A431USC2</accession>
<evidence type="ECO:0000313" key="3">
    <source>
        <dbReference type="Proteomes" id="UP000276349"/>
    </source>
</evidence>
<feature type="transmembrane region" description="Helical" evidence="1">
    <location>
        <begin position="5"/>
        <end position="23"/>
    </location>
</feature>
<keyword evidence="1" id="KW-0472">Membrane</keyword>
<evidence type="ECO:0000256" key="1">
    <source>
        <dbReference type="SAM" id="Phobius"/>
    </source>
</evidence>
<proteinExistence type="predicted"/>
<gene>
    <name evidence="2" type="ORF">EKG35_08830</name>
</gene>
<protein>
    <submittedName>
        <fullName evidence="2">Uncharacterized protein</fullName>
    </submittedName>
</protein>
<dbReference type="OrthoDB" id="2739296at2"/>
<comment type="caution">
    <text evidence="2">The sequence shown here is derived from an EMBL/GenBank/DDBJ whole genome shotgun (WGS) entry which is preliminary data.</text>
</comment>
<sequence length="168" mass="19683">MRRKWIVTVLIAVIGVVFLTMYLNQSNTKAHPNVIIETQISPVDDKTYDSIGSLEYVKNPEKDNFKLLKSLVKVTYPKNVQNVEIEFSKTYKELLGDDIYWTGEIWEYPHPDDNTIEHYHEIIIYTGETNEQQLKDMLSKGTMKVTWKENEKVISEKHTLDEAVLFKK</sequence>
<keyword evidence="1" id="KW-0812">Transmembrane</keyword>
<evidence type="ECO:0000313" key="2">
    <source>
        <dbReference type="EMBL" id="RTQ93323.1"/>
    </source>
</evidence>
<name>A0A431USC2_9BACI</name>
<organism evidence="2 3">
    <name type="scientific">Lysinibacillus telephonicus</name>
    <dbReference type="NCBI Taxonomy" id="1714840"/>
    <lineage>
        <taxon>Bacteria</taxon>
        <taxon>Bacillati</taxon>
        <taxon>Bacillota</taxon>
        <taxon>Bacilli</taxon>
        <taxon>Bacillales</taxon>
        <taxon>Bacillaceae</taxon>
        <taxon>Lysinibacillus</taxon>
    </lineage>
</organism>
<dbReference type="RefSeq" id="WP_126294087.1">
    <property type="nucleotide sequence ID" value="NZ_RXNR01000020.1"/>
</dbReference>
<dbReference type="EMBL" id="RXNR01000020">
    <property type="protein sequence ID" value="RTQ93323.1"/>
    <property type="molecule type" value="Genomic_DNA"/>
</dbReference>
<reference evidence="2 3" key="1">
    <citation type="submission" date="2018-12" db="EMBL/GenBank/DDBJ databases">
        <authorList>
            <person name="Yu L."/>
        </authorList>
    </citation>
    <scope>NUCLEOTIDE SEQUENCE [LARGE SCALE GENOMIC DNA]</scope>
    <source>
        <strain evidence="2 3">S5H2222</strain>
    </source>
</reference>
<keyword evidence="1" id="KW-1133">Transmembrane helix</keyword>